<protein>
    <submittedName>
        <fullName evidence="1">L-aspartate oxidase</fullName>
    </submittedName>
</protein>
<dbReference type="AlphaFoldDB" id="A0A5A7RC70"/>
<gene>
    <name evidence="1" type="ORF">STAS_31768</name>
</gene>
<reference evidence="2" key="1">
    <citation type="journal article" date="2019" name="Curr. Biol.">
        <title>Genome Sequence of Striga asiatica Provides Insight into the Evolution of Plant Parasitism.</title>
        <authorList>
            <person name="Yoshida S."/>
            <person name="Kim S."/>
            <person name="Wafula E.K."/>
            <person name="Tanskanen J."/>
            <person name="Kim Y.M."/>
            <person name="Honaas L."/>
            <person name="Yang Z."/>
            <person name="Spallek T."/>
            <person name="Conn C.E."/>
            <person name="Ichihashi Y."/>
            <person name="Cheong K."/>
            <person name="Cui S."/>
            <person name="Der J.P."/>
            <person name="Gundlach H."/>
            <person name="Jiao Y."/>
            <person name="Hori C."/>
            <person name="Ishida J.K."/>
            <person name="Kasahara H."/>
            <person name="Kiba T."/>
            <person name="Kim M.S."/>
            <person name="Koo N."/>
            <person name="Laohavisit A."/>
            <person name="Lee Y.H."/>
            <person name="Lumba S."/>
            <person name="McCourt P."/>
            <person name="Mortimer J.C."/>
            <person name="Mutuku J.M."/>
            <person name="Nomura T."/>
            <person name="Sasaki-Sekimoto Y."/>
            <person name="Seto Y."/>
            <person name="Wang Y."/>
            <person name="Wakatake T."/>
            <person name="Sakakibara H."/>
            <person name="Demura T."/>
            <person name="Yamaguchi S."/>
            <person name="Yoneyama K."/>
            <person name="Manabe R.I."/>
            <person name="Nelson D.C."/>
            <person name="Schulman A.H."/>
            <person name="Timko M.P."/>
            <person name="dePamphilis C.W."/>
            <person name="Choi D."/>
            <person name="Shirasu K."/>
        </authorList>
    </citation>
    <scope>NUCLEOTIDE SEQUENCE [LARGE SCALE GENOMIC DNA]</scope>
    <source>
        <strain evidence="2">cv. UVA1</strain>
    </source>
</reference>
<name>A0A5A7RC70_STRAF</name>
<evidence type="ECO:0000313" key="1">
    <source>
        <dbReference type="EMBL" id="GER54197.1"/>
    </source>
</evidence>
<evidence type="ECO:0000313" key="2">
    <source>
        <dbReference type="Proteomes" id="UP000325081"/>
    </source>
</evidence>
<keyword evidence="2" id="KW-1185">Reference proteome</keyword>
<proteinExistence type="predicted"/>
<organism evidence="1 2">
    <name type="scientific">Striga asiatica</name>
    <name type="common">Asiatic witchweed</name>
    <name type="synonym">Buchnera asiatica</name>
    <dbReference type="NCBI Taxonomy" id="4170"/>
    <lineage>
        <taxon>Eukaryota</taxon>
        <taxon>Viridiplantae</taxon>
        <taxon>Streptophyta</taxon>
        <taxon>Embryophyta</taxon>
        <taxon>Tracheophyta</taxon>
        <taxon>Spermatophyta</taxon>
        <taxon>Magnoliopsida</taxon>
        <taxon>eudicotyledons</taxon>
        <taxon>Gunneridae</taxon>
        <taxon>Pentapetalae</taxon>
        <taxon>asterids</taxon>
        <taxon>lamiids</taxon>
        <taxon>Lamiales</taxon>
        <taxon>Orobanchaceae</taxon>
        <taxon>Buchnereae</taxon>
        <taxon>Striga</taxon>
    </lineage>
</organism>
<comment type="caution">
    <text evidence="1">The sequence shown here is derived from an EMBL/GenBank/DDBJ whole genome shotgun (WGS) entry which is preliminary data.</text>
</comment>
<accession>A0A5A7RC70</accession>
<dbReference type="Proteomes" id="UP000325081">
    <property type="component" value="Unassembled WGS sequence"/>
</dbReference>
<dbReference type="EMBL" id="BKCP01010959">
    <property type="protein sequence ID" value="GER54197.1"/>
    <property type="molecule type" value="Genomic_DNA"/>
</dbReference>
<sequence length="142" mass="15812">MNSQDENIVVMSQMENATEMNEALTKTSEMENIYGTPQGPGGMVNPFAYFTPGFQANFAYNPTDASTSPLVSQKNGVGLSYKQVLNAPMYSFQPTYVYHAQTNPAQKKAKTKDNNFMISQTLENDKFNKTWSKDKDVALTKA</sequence>